<sequence>MKNKQWSFPILVCFIIFLLIIISVMATVHSFQAVQKSVDNSVKLQSNQILKDFITVYHDTSKPNKHQYIVDGQYAKNANIVQVLHENKQQAAPPPPPPSPFSAPPPSPPQQLPSPSPQTANFNEILKKIESKDSGGGGGEDYRRHDDDSPILTITNNERKYINPYIKNEIIENTTPIDASSSQQQQQHQASYANAPNGSTMFGWLKK</sequence>
<organism evidence="2">
    <name type="scientific">Drosophila-associated filamentous virus</name>
    <dbReference type="NCBI Taxonomy" id="2743186"/>
    <lineage>
        <taxon>Viruses</taxon>
    </lineage>
</organism>
<feature type="compositionally biased region" description="Low complexity" evidence="1">
    <location>
        <begin position="179"/>
        <end position="195"/>
    </location>
</feature>
<accession>A0A6M9TZY9</accession>
<feature type="region of interest" description="Disordered" evidence="1">
    <location>
        <begin position="177"/>
        <end position="207"/>
    </location>
</feature>
<reference evidence="2" key="1">
    <citation type="journal article" date="2021" name="Virus">
        <title>The discovery, distribution and diversity of DNA viruses associated with Drosophila melanogaster in Europe.</title>
        <authorList>
            <person name="Wallace M.A."/>
            <person name="Coffman K.A."/>
            <person name="Gilbert C."/>
            <person name="Ravindran S."/>
            <person name="Albery G.F."/>
            <person name="Abbott J."/>
            <person name="Argyridou E."/>
            <person name="Bellosta P."/>
            <person name="Betancourt A.J."/>
            <person name="Colinet H."/>
            <person name="Eric K."/>
            <person name="Glaser-Schmitt A."/>
            <person name="Grath S."/>
            <person name="Jelic M."/>
            <person name="Kankare M."/>
            <person name="Kozeretska I."/>
            <person name="Loeschcke V."/>
            <person name="Montchamp-Moreau C."/>
            <person name="Ometto L."/>
            <person name="Onder B.S."/>
            <person name="Orengo D.J."/>
            <person name="Parsch J."/>
            <person name="Pascual M."/>
            <person name="Patenkovic A."/>
            <person name="Puerma E."/>
            <person name="Ritchie M.G."/>
            <person name="Rota-Stabelli O."/>
            <person name="Schou M.F."/>
            <person name="Serga S.V."/>
            <person name="Stamenkovic-Radak M."/>
            <person name="Tanaskovic M."/>
            <person name="Veselinovic M.S."/>
            <person name="Vieira J."/>
            <person name="Vieira C.P."/>
            <person name="Kapun M."/>
            <person name="Flatt T."/>
            <person name="Gonzalez J."/>
            <person name="Staubach F."/>
            <person name="Obbard D.J."/>
        </authorList>
    </citation>
    <scope>NUCLEOTIDE SEQUENCE</scope>
    <source>
        <strain evidence="2">Filamentous_ES_Gim_15_30_pool</strain>
    </source>
</reference>
<evidence type="ECO:0000313" key="2">
    <source>
        <dbReference type="EMBL" id="QKN22467.1"/>
    </source>
</evidence>
<gene>
    <name evidence="2" type="primary">ORF13</name>
</gene>
<protein>
    <submittedName>
        <fullName evidence="2">Uncharacterized protein</fullName>
    </submittedName>
</protein>
<feature type="region of interest" description="Disordered" evidence="1">
    <location>
        <begin position="87"/>
        <end position="155"/>
    </location>
</feature>
<evidence type="ECO:0000256" key="1">
    <source>
        <dbReference type="SAM" id="MobiDB-lite"/>
    </source>
</evidence>
<name>A0A6M9TZY9_9VIRU</name>
<proteinExistence type="predicted"/>
<dbReference type="EMBL" id="MT496833">
    <property type="protein sequence ID" value="QKN22467.1"/>
    <property type="molecule type" value="Genomic_DNA"/>
</dbReference>
<feature type="compositionally biased region" description="Pro residues" evidence="1">
    <location>
        <begin position="92"/>
        <end position="116"/>
    </location>
</feature>